<accession>A0A6M3LUF5</accession>
<protein>
    <submittedName>
        <fullName evidence="1">Uncharacterized protein</fullName>
    </submittedName>
</protein>
<gene>
    <name evidence="1" type="ORF">MM415B06668_0006</name>
</gene>
<dbReference type="AlphaFoldDB" id="A0A6M3LUF5"/>
<name>A0A6M3LUF5_9ZZZZ</name>
<evidence type="ECO:0000313" key="1">
    <source>
        <dbReference type="EMBL" id="QJA97132.1"/>
    </source>
</evidence>
<sequence length="77" mass="9199">MTYSKIINSVGFGQLINNDFDWLREMLRAYCDKQKYAGELLNTYNKTYQLTDEGLRRYLFARLPKKHMVGFYSFVRG</sequence>
<reference evidence="1" key="1">
    <citation type="submission" date="2020-03" db="EMBL/GenBank/DDBJ databases">
        <title>The deep terrestrial virosphere.</title>
        <authorList>
            <person name="Holmfeldt K."/>
            <person name="Nilsson E."/>
            <person name="Simone D."/>
            <person name="Lopez-Fernandez M."/>
            <person name="Wu X."/>
            <person name="de Brujin I."/>
            <person name="Lundin D."/>
            <person name="Andersson A."/>
            <person name="Bertilsson S."/>
            <person name="Dopson M."/>
        </authorList>
    </citation>
    <scope>NUCLEOTIDE SEQUENCE</scope>
    <source>
        <strain evidence="1">MM415B06668</strain>
    </source>
</reference>
<dbReference type="EMBL" id="MT143465">
    <property type="protein sequence ID" value="QJA97132.1"/>
    <property type="molecule type" value="Genomic_DNA"/>
</dbReference>
<organism evidence="1">
    <name type="scientific">viral metagenome</name>
    <dbReference type="NCBI Taxonomy" id="1070528"/>
    <lineage>
        <taxon>unclassified sequences</taxon>
        <taxon>metagenomes</taxon>
        <taxon>organismal metagenomes</taxon>
    </lineage>
</organism>
<proteinExistence type="predicted"/>